<reference evidence="9" key="1">
    <citation type="submission" date="2021-01" db="EMBL/GenBank/DDBJ databases">
        <authorList>
            <person name="Corre E."/>
            <person name="Pelletier E."/>
            <person name="Niang G."/>
            <person name="Scheremetjew M."/>
            <person name="Finn R."/>
            <person name="Kale V."/>
            <person name="Holt S."/>
            <person name="Cochrane G."/>
            <person name="Meng A."/>
            <person name="Brown T."/>
            <person name="Cohen L."/>
        </authorList>
    </citation>
    <scope>NUCLEOTIDE SEQUENCE</scope>
    <source>
        <strain evidence="9">B651</strain>
    </source>
</reference>
<evidence type="ECO:0000259" key="6">
    <source>
        <dbReference type="Pfam" id="PF00195"/>
    </source>
</evidence>
<dbReference type="Pfam" id="PF01494">
    <property type="entry name" value="FAD_binding_3"/>
    <property type="match status" value="1"/>
</dbReference>
<feature type="transmembrane region" description="Helical" evidence="5">
    <location>
        <begin position="835"/>
        <end position="855"/>
    </location>
</feature>
<evidence type="ECO:0000256" key="4">
    <source>
        <dbReference type="SAM" id="MobiDB-lite"/>
    </source>
</evidence>
<evidence type="ECO:0008006" key="10">
    <source>
        <dbReference type="Google" id="ProtNLM"/>
    </source>
</evidence>
<evidence type="ECO:0000259" key="7">
    <source>
        <dbReference type="Pfam" id="PF01494"/>
    </source>
</evidence>
<dbReference type="EMBL" id="HBEU01000171">
    <property type="protein sequence ID" value="CAD8573972.1"/>
    <property type="molecule type" value="Transcribed_RNA"/>
</dbReference>
<feature type="region of interest" description="Disordered" evidence="4">
    <location>
        <begin position="402"/>
        <end position="421"/>
    </location>
</feature>
<dbReference type="InterPro" id="IPR012328">
    <property type="entry name" value="Chalcone/stilbene_synt_C"/>
</dbReference>
<comment type="similarity">
    <text evidence="1 3">Belongs to the thiolase-like superfamily. Chalcone/stilbene synthases family.</text>
</comment>
<dbReference type="InterPro" id="IPR001099">
    <property type="entry name" value="Chalcone/stilbene_synt_N"/>
</dbReference>
<keyword evidence="5" id="KW-0472">Membrane</keyword>
<dbReference type="InterPro" id="IPR016039">
    <property type="entry name" value="Thiolase-like"/>
</dbReference>
<evidence type="ECO:0000256" key="5">
    <source>
        <dbReference type="SAM" id="Phobius"/>
    </source>
</evidence>
<dbReference type="AlphaFoldDB" id="A0A7S0K9J8"/>
<dbReference type="GO" id="GO:0071949">
    <property type="term" value="F:FAD binding"/>
    <property type="evidence" value="ECO:0007669"/>
    <property type="project" value="InterPro"/>
</dbReference>
<keyword evidence="3" id="KW-0012">Acyltransferase</keyword>
<evidence type="ECO:0000256" key="3">
    <source>
        <dbReference type="RuleBase" id="RU003633"/>
    </source>
</evidence>
<keyword evidence="5" id="KW-1133">Transmembrane helix</keyword>
<evidence type="ECO:0000256" key="1">
    <source>
        <dbReference type="ARBA" id="ARBA00005531"/>
    </source>
</evidence>
<gene>
    <name evidence="9" type="ORF">LDAN0322_LOCUS116</name>
</gene>
<dbReference type="Gene3D" id="3.50.50.60">
    <property type="entry name" value="FAD/NAD(P)-binding domain"/>
    <property type="match status" value="1"/>
</dbReference>
<dbReference type="InterPro" id="IPR002938">
    <property type="entry name" value="FAD-bd"/>
</dbReference>
<dbReference type="GO" id="GO:0030639">
    <property type="term" value="P:polyketide biosynthetic process"/>
    <property type="evidence" value="ECO:0007669"/>
    <property type="project" value="TreeGrafter"/>
</dbReference>
<evidence type="ECO:0000256" key="2">
    <source>
        <dbReference type="ARBA" id="ARBA00022679"/>
    </source>
</evidence>
<dbReference type="SUPFAM" id="SSF53901">
    <property type="entry name" value="Thiolase-like"/>
    <property type="match status" value="2"/>
</dbReference>
<dbReference type="Pfam" id="PF00195">
    <property type="entry name" value="Chal_sti_synt_N"/>
    <property type="match status" value="1"/>
</dbReference>
<feature type="domain" description="Chalcone/stilbene synthase N-terminal" evidence="6">
    <location>
        <begin position="96"/>
        <end position="225"/>
    </location>
</feature>
<dbReference type="Gene3D" id="3.40.47.10">
    <property type="match status" value="2"/>
</dbReference>
<organism evidence="9">
    <name type="scientific">Leptocylindrus aporus</name>
    <dbReference type="NCBI Taxonomy" id="1398097"/>
    <lineage>
        <taxon>Eukaryota</taxon>
        <taxon>Sar</taxon>
        <taxon>Stramenopiles</taxon>
        <taxon>Ochrophyta</taxon>
        <taxon>Bacillariophyta</taxon>
        <taxon>Coscinodiscophyceae</taxon>
        <taxon>Chaetocerotophycidae</taxon>
        <taxon>Leptocylindrales</taxon>
        <taxon>Leptocylindraceae</taxon>
        <taxon>Leptocylindrus</taxon>
    </lineage>
</organism>
<evidence type="ECO:0000259" key="8">
    <source>
        <dbReference type="Pfam" id="PF02797"/>
    </source>
</evidence>
<feature type="transmembrane region" description="Helical" evidence="5">
    <location>
        <begin position="861"/>
        <end position="880"/>
    </location>
</feature>
<dbReference type="PANTHER" id="PTHR11877:SF46">
    <property type="entry name" value="TYPE III POLYKETIDE SYNTHASE A"/>
    <property type="match status" value="1"/>
</dbReference>
<dbReference type="Pfam" id="PF02797">
    <property type="entry name" value="Chal_sti_synt_C"/>
    <property type="match status" value="1"/>
</dbReference>
<accession>A0A7S0K9J8</accession>
<protein>
    <recommendedName>
        <fullName evidence="10">FAD-binding domain-containing protein</fullName>
    </recommendedName>
</protein>
<name>A0A7S0K9J8_9STRA</name>
<dbReference type="InterPro" id="IPR011141">
    <property type="entry name" value="Polyketide_synthase_type-III"/>
</dbReference>
<feature type="domain" description="FAD-binding" evidence="7">
    <location>
        <begin position="429"/>
        <end position="749"/>
    </location>
</feature>
<dbReference type="GO" id="GO:0016747">
    <property type="term" value="F:acyltransferase activity, transferring groups other than amino-acyl groups"/>
    <property type="evidence" value="ECO:0007669"/>
    <property type="project" value="InterPro"/>
</dbReference>
<evidence type="ECO:0000313" key="9">
    <source>
        <dbReference type="EMBL" id="CAD8573972.1"/>
    </source>
</evidence>
<feature type="transmembrane region" description="Helical" evidence="5">
    <location>
        <begin position="795"/>
        <end position="814"/>
    </location>
</feature>
<proteinExistence type="inferred from homology"/>
<dbReference type="PANTHER" id="PTHR11877">
    <property type="entry name" value="HYDROXYMETHYLGLUTARYL-COA SYNTHASE"/>
    <property type="match status" value="1"/>
</dbReference>
<keyword evidence="2 3" id="KW-0808">Transferase</keyword>
<dbReference type="PRINTS" id="PR00420">
    <property type="entry name" value="RNGMNOXGNASE"/>
</dbReference>
<dbReference type="SUPFAM" id="SSF51905">
    <property type="entry name" value="FAD/NAD(P)-binding domain"/>
    <property type="match status" value="1"/>
</dbReference>
<sequence>MSPRTETTPKLILTSNKALSFPRILSTGAAYGNHYTTEQMLQALLRNRKDDNNFDIEFATRVMKKCGFESHSVALANEQDLFRRFSRSEYLQHRQQNLMNLAERAANQALNSWTGGNRSQITHLLWGTMTGGMHAPGIDVKLVRRLHLSVDVERISLENMGCLSGFRLLNVARQIVMGDRSARVLVVSADLRSALGNSMPKREMTREEIVSVCLFRDAASSAIVGGCIPQQQPIILQQQQRQPAGYEIICGLSRVLDDSHDMVNYFEGDDGSIVLQLNKHLPERIAKAEPDFVSQLLWKGKKLCADIPNDIGSFDILCHTGGPRVLEEVAKSLDVQDKTVMRWSWDVMTKHGNLSGASNLAVLDCHNRDYREPRAKWTICLSMGPGPCLEGVILRSLHKKTSPTPQQKWQRRTGGIPSSPNPNRRKIIHIVGAGVAGITLAAVLDPTLYDVKIFEASSTVSETGYGLAIWPSTMTILREKLHIEDGALDIFSYETMTVRQVTARKHEIPLQGSNKGFMKRSRLLNCILRKALDRHPKCLHTGHKCQRVCFQTNGKVQAIYGTSDARLVTHECDLIVGADGVNSIVRKYVALTSDCRYYGDMTAYRFVVQNPSDALLEQTRRCWNISLGEYIHSPCYHISRDGKALNVVVLEYKGKPPDFPYKPSMRELIDVAQRSGMKFVLDIVKNERTITDLMCYSTYHIDCEPWHKGNSAVIIGDAAHAYGPLTAKMANLAINDAYTLGTMLNNETKKSCHLDNSLLKYWESMQRPKFETTRIRTLRHLQLYTPGLNRTLVSFAWNVFPIQMLSYFGSIFAYDYEVYEDCDKSRRLQNAQGIIGVNVQGIVGVICADPLHMFTFNAMKYIFAVILFLATMKALNVIFLE</sequence>
<feature type="domain" description="Chalcone/stilbene synthase C-terminal" evidence="8">
    <location>
        <begin position="272"/>
        <end position="397"/>
    </location>
</feature>
<keyword evidence="5" id="KW-0812">Transmembrane</keyword>
<dbReference type="InterPro" id="IPR036188">
    <property type="entry name" value="FAD/NAD-bd_sf"/>
</dbReference>